<dbReference type="Proteomes" id="UP001057738">
    <property type="component" value="Plasmid unnamed1"/>
</dbReference>
<protein>
    <submittedName>
        <fullName evidence="1">Uncharacterized protein</fullName>
    </submittedName>
</protein>
<name>A0ABY5Q739_9ACTN</name>
<dbReference type="RefSeq" id="WP_257858002.1">
    <property type="nucleotide sequence ID" value="NZ_CP102515.1"/>
</dbReference>
<proteinExistence type="predicted"/>
<accession>A0ABY5Q739</accession>
<evidence type="ECO:0000313" key="2">
    <source>
        <dbReference type="Proteomes" id="UP001057738"/>
    </source>
</evidence>
<dbReference type="GeneID" id="95578512"/>
<gene>
    <name evidence="1" type="ORF">NRK68_33795</name>
</gene>
<keyword evidence="1" id="KW-0614">Plasmid</keyword>
<sequence>MIASTSVARWTWGDFIVDVDPLVRCLGDLMAARSVLASYRLALGEPAFRLSVSEAGTPAGMLFQSELTAAGSAEELAGAIRSAMRPGRIGSVDARCTVAGSLSTGAEEIRTEGIFDLTVFVDPSFATVDLVTYSDAWMQYDLRGRAQSAVYEANAPRLASVLAELTDVLGSDLDPEDPTYFGTPTETGVVPHVDQDGTPSDSWSRYEVARRYGVFTHAPGFGHIGYRRSVPGEVRYVPVTDDRGVLGYLWASETEPAASFEPLDLDDDESYRTALTWLDRLRSASDRGLSQCQALTELTGRALGDTEGPVGLAELRARAEDV</sequence>
<keyword evidence="2" id="KW-1185">Reference proteome</keyword>
<dbReference type="EMBL" id="CP102515">
    <property type="protein sequence ID" value="UUY52261.1"/>
    <property type="molecule type" value="Genomic_DNA"/>
</dbReference>
<geneLocation type="plasmid" evidence="1 2">
    <name>unnamed1</name>
</geneLocation>
<organism evidence="1 2">
    <name type="scientific">Streptomyces yangpuensis</name>
    <dbReference type="NCBI Taxonomy" id="1648182"/>
    <lineage>
        <taxon>Bacteria</taxon>
        <taxon>Bacillati</taxon>
        <taxon>Actinomycetota</taxon>
        <taxon>Actinomycetes</taxon>
        <taxon>Kitasatosporales</taxon>
        <taxon>Streptomycetaceae</taxon>
        <taxon>Streptomyces</taxon>
    </lineage>
</organism>
<evidence type="ECO:0000313" key="1">
    <source>
        <dbReference type="EMBL" id="UUY52261.1"/>
    </source>
</evidence>
<reference evidence="1" key="1">
    <citation type="submission" date="2022-08" db="EMBL/GenBank/DDBJ databases">
        <authorList>
            <person name="Tian L."/>
        </authorList>
    </citation>
    <scope>NUCLEOTIDE SEQUENCE</scope>
    <source>
        <strain evidence="1">CM253</strain>
        <plasmid evidence="1">unnamed1</plasmid>
    </source>
</reference>